<comment type="caution">
    <text evidence="1">The sequence shown here is derived from an EMBL/GenBank/DDBJ whole genome shotgun (WGS) entry which is preliminary data.</text>
</comment>
<reference evidence="1" key="1">
    <citation type="submission" date="2020-06" db="EMBL/GenBank/DDBJ databases">
        <title>Draft genome of Bugula neritina, a colonial animal packing powerful symbionts and potential medicines.</title>
        <authorList>
            <person name="Rayko M."/>
        </authorList>
    </citation>
    <scope>NUCLEOTIDE SEQUENCE [LARGE SCALE GENOMIC DNA]</scope>
    <source>
        <strain evidence="1">Kwan_BN1</strain>
    </source>
</reference>
<dbReference type="EMBL" id="VXIV02002779">
    <property type="protein sequence ID" value="KAF6022964.1"/>
    <property type="molecule type" value="Genomic_DNA"/>
</dbReference>
<dbReference type="AlphaFoldDB" id="A0A7J7JBC8"/>
<proteinExistence type="predicted"/>
<organism evidence="1 2">
    <name type="scientific">Bugula neritina</name>
    <name type="common">Brown bryozoan</name>
    <name type="synonym">Sertularia neritina</name>
    <dbReference type="NCBI Taxonomy" id="10212"/>
    <lineage>
        <taxon>Eukaryota</taxon>
        <taxon>Metazoa</taxon>
        <taxon>Spiralia</taxon>
        <taxon>Lophotrochozoa</taxon>
        <taxon>Bryozoa</taxon>
        <taxon>Gymnolaemata</taxon>
        <taxon>Cheilostomatida</taxon>
        <taxon>Flustrina</taxon>
        <taxon>Buguloidea</taxon>
        <taxon>Bugulidae</taxon>
        <taxon>Bugula</taxon>
    </lineage>
</organism>
<dbReference type="SUPFAM" id="SSF47473">
    <property type="entry name" value="EF-hand"/>
    <property type="match status" value="1"/>
</dbReference>
<dbReference type="PANTHER" id="PTHR35538:SF3">
    <property type="entry name" value="C-TYPE LECTIN DOMAIN-CONTAINING PROTEIN"/>
    <property type="match status" value="1"/>
</dbReference>
<protein>
    <submittedName>
        <fullName evidence="1">Uncharacterized protein</fullName>
    </submittedName>
</protein>
<dbReference type="PANTHER" id="PTHR35538">
    <property type="entry name" value="LIG_CHAN-GLU_BD DOMAIN-CONTAINING PROTEIN"/>
    <property type="match status" value="1"/>
</dbReference>
<gene>
    <name evidence="1" type="ORF">EB796_018720</name>
</gene>
<sequence>MYPIVSQVMLGIPIWNGYACMSFTWNASESFIGVDGKRKKKLRKGVDEIVESDYEYEIEYDEKGRIKKKKKKYHDGESGSEYEYTYDEHGNVIGKTKTKEGLKTKKHVTRDKFDNDDGNYFEKGADGKLKLRAGKTKIDINKLSKEDLKALGIDPNMSKQDIARALKQKFGDDLRIMEGGQKVGLKNARDYASDMDSDELAGDSDLDTSTLLPGKRRVNVLMKKGGNELLGYMKQLIEESALLQYPLEPEQNAGIDYLAAYRLVDQKMIDSYARAFVVEDQKKTGIVSYQDARVALEGVNSIAGMTEKQMDYVMKILDVQPHDHLSFRMFGVAAALSDRVTKMDTHCKDLLKISDLADIERKLDLYKEMFFCNNKGDHDPNYIKCEALMIELIAGGLSWQQQDYVMAQLKPNSWHEVCFLDYLVYIPLFLSMHDGICLNPFDMSLEKFNKPRHVKNGVATRDLNPLGFPLKKETAWQNRQLADELLQGSNVNKTEMREKSRKILSKYAKLPEIIGTMEKRPPGAPRYF</sequence>
<dbReference type="InterPro" id="IPR011992">
    <property type="entry name" value="EF-hand-dom_pair"/>
</dbReference>
<evidence type="ECO:0000313" key="1">
    <source>
        <dbReference type="EMBL" id="KAF6022964.1"/>
    </source>
</evidence>
<keyword evidence="2" id="KW-1185">Reference proteome</keyword>
<dbReference type="OrthoDB" id="2121618at2759"/>
<name>A0A7J7JBC8_BUGNE</name>
<evidence type="ECO:0000313" key="2">
    <source>
        <dbReference type="Proteomes" id="UP000593567"/>
    </source>
</evidence>
<dbReference type="Proteomes" id="UP000593567">
    <property type="component" value="Unassembled WGS sequence"/>
</dbReference>
<accession>A0A7J7JBC8</accession>